<organism evidence="10 11">
    <name type="scientific">Motilibacter rhizosphaerae</name>
    <dbReference type="NCBI Taxonomy" id="598652"/>
    <lineage>
        <taxon>Bacteria</taxon>
        <taxon>Bacillati</taxon>
        <taxon>Actinomycetota</taxon>
        <taxon>Actinomycetes</taxon>
        <taxon>Motilibacterales</taxon>
        <taxon>Motilibacteraceae</taxon>
        <taxon>Motilibacter</taxon>
    </lineage>
</organism>
<keyword evidence="6 7" id="KW-0472">Membrane</keyword>
<accession>A0A4Q7NQX6</accession>
<comment type="similarity">
    <text evidence="7">Belongs to the binding-protein-dependent transport system permease family.</text>
</comment>
<evidence type="ECO:0000313" key="11">
    <source>
        <dbReference type="Proteomes" id="UP000293638"/>
    </source>
</evidence>
<proteinExistence type="inferred from homology"/>
<dbReference type="InterPro" id="IPR051393">
    <property type="entry name" value="ABC_transporter_permease"/>
</dbReference>
<keyword evidence="5 7" id="KW-1133">Transmembrane helix</keyword>
<dbReference type="OrthoDB" id="34224at2"/>
<dbReference type="RefSeq" id="WP_130493632.1">
    <property type="nucleotide sequence ID" value="NZ_SGXD01000003.1"/>
</dbReference>
<gene>
    <name evidence="10" type="ORF">EV189_2949</name>
</gene>
<dbReference type="GO" id="GO:0055085">
    <property type="term" value="P:transmembrane transport"/>
    <property type="evidence" value="ECO:0007669"/>
    <property type="project" value="InterPro"/>
</dbReference>
<feature type="transmembrane region" description="Helical" evidence="7">
    <location>
        <begin position="96"/>
        <end position="117"/>
    </location>
</feature>
<dbReference type="InterPro" id="IPR035906">
    <property type="entry name" value="MetI-like_sf"/>
</dbReference>
<evidence type="ECO:0000256" key="3">
    <source>
        <dbReference type="ARBA" id="ARBA00022475"/>
    </source>
</evidence>
<feature type="transmembrane region" description="Helical" evidence="7">
    <location>
        <begin position="129"/>
        <end position="149"/>
    </location>
</feature>
<dbReference type="CDD" id="cd06261">
    <property type="entry name" value="TM_PBP2"/>
    <property type="match status" value="1"/>
</dbReference>
<keyword evidence="4 7" id="KW-0812">Transmembrane</keyword>
<evidence type="ECO:0000256" key="5">
    <source>
        <dbReference type="ARBA" id="ARBA00022989"/>
    </source>
</evidence>
<keyword evidence="11" id="KW-1185">Reference proteome</keyword>
<name>A0A4Q7NQX6_9ACTN</name>
<evidence type="ECO:0000256" key="2">
    <source>
        <dbReference type="ARBA" id="ARBA00022448"/>
    </source>
</evidence>
<dbReference type="EMBL" id="SGXD01000003">
    <property type="protein sequence ID" value="RZS87518.1"/>
    <property type="molecule type" value="Genomic_DNA"/>
</dbReference>
<dbReference type="SUPFAM" id="SSF161098">
    <property type="entry name" value="MetI-like"/>
    <property type="match status" value="1"/>
</dbReference>
<evidence type="ECO:0000256" key="1">
    <source>
        <dbReference type="ARBA" id="ARBA00004651"/>
    </source>
</evidence>
<dbReference type="PROSITE" id="PS50928">
    <property type="entry name" value="ABC_TM1"/>
    <property type="match status" value="1"/>
</dbReference>
<feature type="transmembrane region" description="Helical" evidence="7">
    <location>
        <begin position="278"/>
        <end position="304"/>
    </location>
</feature>
<evidence type="ECO:0000256" key="6">
    <source>
        <dbReference type="ARBA" id="ARBA00023136"/>
    </source>
</evidence>
<reference evidence="10 11" key="1">
    <citation type="submission" date="2019-02" db="EMBL/GenBank/DDBJ databases">
        <title>Genomic Encyclopedia of Type Strains, Phase IV (KMG-IV): sequencing the most valuable type-strain genomes for metagenomic binning, comparative biology and taxonomic classification.</title>
        <authorList>
            <person name="Goeker M."/>
        </authorList>
    </citation>
    <scope>NUCLEOTIDE SEQUENCE [LARGE SCALE GENOMIC DNA]</scope>
    <source>
        <strain evidence="10 11">DSM 45622</strain>
    </source>
</reference>
<dbReference type="Proteomes" id="UP000293638">
    <property type="component" value="Unassembled WGS sequence"/>
</dbReference>
<comment type="caution">
    <text evidence="10">The sequence shown here is derived from an EMBL/GenBank/DDBJ whole genome shotgun (WGS) entry which is preliminary data.</text>
</comment>
<sequence length="310" mass="34008">MATTLQDAAAPTGKPRRRGGRRFSTRDKVVLGLMMGVPALIHIAFVWFPAIASVALSFARWNGVGGLGTIKWVGFDNYHQITTNYPSFWPAVHHNLFWLGALLIVGTPLGLFLAILLDKEMKGSRLYQSAIYLPVVLSLALVGFIWQLIYSPDQGLINNVFHTDVDWLGDPSVNIWAIIVAALWKHVGYIMVLYLAGLKAVDTSLREAASMDGATEVQTFRSVVFPSLRPINIVVLVVTVIEALRAFDIVYIINKGRNGLELLSVLITDNIIGEASRIGFGSAIAVILLVISLAFIVPYLTVVFGKEFKS</sequence>
<evidence type="ECO:0000259" key="9">
    <source>
        <dbReference type="PROSITE" id="PS50928"/>
    </source>
</evidence>
<evidence type="ECO:0000313" key="10">
    <source>
        <dbReference type="EMBL" id="RZS87518.1"/>
    </source>
</evidence>
<comment type="subcellular location">
    <subcellularLocation>
        <location evidence="1 7">Cell membrane</location>
        <topology evidence="1 7">Multi-pass membrane protein</topology>
    </subcellularLocation>
</comment>
<evidence type="ECO:0000256" key="8">
    <source>
        <dbReference type="SAM" id="MobiDB-lite"/>
    </source>
</evidence>
<dbReference type="InterPro" id="IPR000515">
    <property type="entry name" value="MetI-like"/>
</dbReference>
<feature type="transmembrane region" description="Helical" evidence="7">
    <location>
        <begin position="29"/>
        <end position="52"/>
    </location>
</feature>
<feature type="domain" description="ABC transmembrane type-1" evidence="9">
    <location>
        <begin position="92"/>
        <end position="299"/>
    </location>
</feature>
<keyword evidence="3" id="KW-1003">Cell membrane</keyword>
<evidence type="ECO:0000256" key="4">
    <source>
        <dbReference type="ARBA" id="ARBA00022692"/>
    </source>
</evidence>
<dbReference type="Gene3D" id="1.10.3720.10">
    <property type="entry name" value="MetI-like"/>
    <property type="match status" value="1"/>
</dbReference>
<protein>
    <submittedName>
        <fullName evidence="10">Carbohydrate ABC transporter membrane protein 1 (CUT1 family)</fullName>
    </submittedName>
</protein>
<feature type="region of interest" description="Disordered" evidence="8">
    <location>
        <begin position="1"/>
        <end position="20"/>
    </location>
</feature>
<feature type="transmembrane region" description="Helical" evidence="7">
    <location>
        <begin position="175"/>
        <end position="196"/>
    </location>
</feature>
<evidence type="ECO:0000256" key="7">
    <source>
        <dbReference type="RuleBase" id="RU363032"/>
    </source>
</evidence>
<dbReference type="PANTHER" id="PTHR30193:SF42">
    <property type="entry name" value="ABC TRANSPORTER PERMEASE PROTEIN"/>
    <property type="match status" value="1"/>
</dbReference>
<dbReference type="PANTHER" id="PTHR30193">
    <property type="entry name" value="ABC TRANSPORTER PERMEASE PROTEIN"/>
    <property type="match status" value="1"/>
</dbReference>
<dbReference type="AlphaFoldDB" id="A0A4Q7NQX6"/>
<feature type="transmembrane region" description="Helical" evidence="7">
    <location>
        <begin position="231"/>
        <end position="253"/>
    </location>
</feature>
<dbReference type="Pfam" id="PF00528">
    <property type="entry name" value="BPD_transp_1"/>
    <property type="match status" value="1"/>
</dbReference>
<dbReference type="GO" id="GO:0005886">
    <property type="term" value="C:plasma membrane"/>
    <property type="evidence" value="ECO:0007669"/>
    <property type="project" value="UniProtKB-SubCell"/>
</dbReference>
<keyword evidence="2 7" id="KW-0813">Transport</keyword>